<dbReference type="GO" id="GO:0004252">
    <property type="term" value="F:serine-type endopeptidase activity"/>
    <property type="evidence" value="ECO:0007669"/>
    <property type="project" value="InterPro"/>
</dbReference>
<evidence type="ECO:0000256" key="5">
    <source>
        <dbReference type="ARBA" id="ARBA00022801"/>
    </source>
</evidence>
<dbReference type="PRINTS" id="PR00727">
    <property type="entry name" value="LEADERPTASE"/>
</dbReference>
<dbReference type="PANTHER" id="PTHR43390:SF1">
    <property type="entry name" value="CHLOROPLAST PROCESSING PEPTIDASE"/>
    <property type="match status" value="1"/>
</dbReference>
<dbReference type="RefSeq" id="WP_147757475.1">
    <property type="nucleotide sequence ID" value="NZ_SAXT01000001.1"/>
</dbReference>
<comment type="catalytic activity">
    <reaction evidence="1 7">
        <text>Cleavage of hydrophobic, N-terminal signal or leader sequences from secreted and periplasmic proteins.</text>
        <dbReference type="EC" id="3.4.21.89"/>
    </reaction>
</comment>
<dbReference type="EMBL" id="SAXT01000001">
    <property type="protein sequence ID" value="TXJ13267.1"/>
    <property type="molecule type" value="Genomic_DNA"/>
</dbReference>
<protein>
    <recommendedName>
        <fullName evidence="4 7">Signal peptidase I</fullName>
        <ecNumber evidence="3 7">3.4.21.89</ecNumber>
    </recommendedName>
</protein>
<dbReference type="SUPFAM" id="SSF51306">
    <property type="entry name" value="LexA/Signal peptidase"/>
    <property type="match status" value="1"/>
</dbReference>
<proteinExistence type="inferred from homology"/>
<evidence type="ECO:0000256" key="4">
    <source>
        <dbReference type="ARBA" id="ARBA00019232"/>
    </source>
</evidence>
<evidence type="ECO:0000256" key="1">
    <source>
        <dbReference type="ARBA" id="ARBA00000677"/>
    </source>
</evidence>
<evidence type="ECO:0000313" key="9">
    <source>
        <dbReference type="EMBL" id="TXJ13267.1"/>
    </source>
</evidence>
<name>A0A5C8CJQ9_9SPIR</name>
<dbReference type="GO" id="GO:0006465">
    <property type="term" value="P:signal peptide processing"/>
    <property type="evidence" value="ECO:0007669"/>
    <property type="project" value="InterPro"/>
</dbReference>
<accession>A0A5C8CJQ9</accession>
<dbReference type="EC" id="3.4.21.89" evidence="3 7"/>
<sequence length="355" mass="41327">MENPIKNITETITGEFRNFKHTLKEILYAIVIVFIINTFLIQNYQIPTGSMIPIIMPGDRLFANRFVYGVKFPFTDGLLGYRLPKIKSPQRGDLVVFRAPPSSTFGCESSMPYYEPSPFVQLIKLPVMIFSITPFTWDPRFLLADFLGEKLTGGKHLAPMPLFFGLKAVDLDPRKEFVKRVIATAGETVELRDKNIFIDGKQIEDKWGYFFYGDREFYPIIDIYGPVYVPKKGDVIIFKKIMDRADYYNDLSSFEVYINDKVVSDDVKLWFWMNVYIPNSNPKGIQSENGEKEFIYTVPEDYFFVMGDNRDQSCDSRMWGLVPYRLIKGQPMIAWIQSKRPDDVKQGFFKYFIIK</sequence>
<comment type="subcellular location">
    <subcellularLocation>
        <location evidence="7">Membrane</location>
        <topology evidence="7">Single-pass type II membrane protein</topology>
    </subcellularLocation>
</comment>
<feature type="transmembrane region" description="Helical" evidence="7">
    <location>
        <begin position="26"/>
        <end position="44"/>
    </location>
</feature>
<dbReference type="PROSITE" id="PS00761">
    <property type="entry name" value="SPASE_I_3"/>
    <property type="match status" value="1"/>
</dbReference>
<reference evidence="9 10" key="1">
    <citation type="journal article" date="1992" name="Lakartidningen">
        <title>[Penicillin V and not amoxicillin is the first choice preparation in acute otitis].</title>
        <authorList>
            <person name="Kamme C."/>
            <person name="Lundgren K."/>
            <person name="Prellner K."/>
        </authorList>
    </citation>
    <scope>NUCLEOTIDE SEQUENCE [LARGE SCALE GENOMIC DNA]</scope>
    <source>
        <strain evidence="9 10">W1</strain>
    </source>
</reference>
<evidence type="ECO:0000259" key="8">
    <source>
        <dbReference type="Pfam" id="PF10502"/>
    </source>
</evidence>
<feature type="active site" evidence="6">
    <location>
        <position position="179"/>
    </location>
</feature>
<feature type="active site" evidence="6">
    <location>
        <position position="50"/>
    </location>
</feature>
<dbReference type="Gene3D" id="2.10.109.10">
    <property type="entry name" value="Umud Fragment, subunit A"/>
    <property type="match status" value="2"/>
</dbReference>
<evidence type="ECO:0000256" key="6">
    <source>
        <dbReference type="PIRSR" id="PIRSR600223-1"/>
    </source>
</evidence>
<keyword evidence="7" id="KW-0472">Membrane</keyword>
<evidence type="ECO:0000313" key="10">
    <source>
        <dbReference type="Proteomes" id="UP000325116"/>
    </source>
</evidence>
<organism evidence="9 10">
    <name type="scientific">Brachyspira aalborgi</name>
    <dbReference type="NCBI Taxonomy" id="29522"/>
    <lineage>
        <taxon>Bacteria</taxon>
        <taxon>Pseudomonadati</taxon>
        <taxon>Spirochaetota</taxon>
        <taxon>Spirochaetia</taxon>
        <taxon>Brachyspirales</taxon>
        <taxon>Brachyspiraceae</taxon>
        <taxon>Brachyspira</taxon>
    </lineage>
</organism>
<evidence type="ECO:0000256" key="7">
    <source>
        <dbReference type="RuleBase" id="RU362042"/>
    </source>
</evidence>
<feature type="domain" description="Peptidase S26" evidence="8">
    <location>
        <begin position="21"/>
        <end position="333"/>
    </location>
</feature>
<dbReference type="InterPro" id="IPR019758">
    <property type="entry name" value="Pept_S26A_signal_pept_1_CS"/>
</dbReference>
<dbReference type="InterPro" id="IPR000223">
    <property type="entry name" value="Pept_S26A_signal_pept_1"/>
</dbReference>
<dbReference type="GO" id="GO:0009003">
    <property type="term" value="F:signal peptidase activity"/>
    <property type="evidence" value="ECO:0007669"/>
    <property type="project" value="UniProtKB-EC"/>
</dbReference>
<keyword evidence="5 7" id="KW-0378">Hydrolase</keyword>
<comment type="similarity">
    <text evidence="2 7">Belongs to the peptidase S26 family.</text>
</comment>
<gene>
    <name evidence="9" type="primary">lepB</name>
    <name evidence="9" type="ORF">EPJ80_00530</name>
</gene>
<dbReference type="GO" id="GO:0016020">
    <property type="term" value="C:membrane"/>
    <property type="evidence" value="ECO:0007669"/>
    <property type="project" value="UniProtKB-SubCell"/>
</dbReference>
<keyword evidence="7" id="KW-0645">Protease</keyword>
<dbReference type="NCBIfam" id="TIGR02227">
    <property type="entry name" value="sigpep_I_bact"/>
    <property type="match status" value="2"/>
</dbReference>
<dbReference type="CDD" id="cd06530">
    <property type="entry name" value="S26_SPase_I"/>
    <property type="match status" value="2"/>
</dbReference>
<comment type="caution">
    <text evidence="9">The sequence shown here is derived from an EMBL/GenBank/DDBJ whole genome shotgun (WGS) entry which is preliminary data.</text>
</comment>
<dbReference type="AlphaFoldDB" id="A0A5C8CJQ9"/>
<dbReference type="Pfam" id="PF10502">
    <property type="entry name" value="Peptidase_S26"/>
    <property type="match status" value="1"/>
</dbReference>
<evidence type="ECO:0000256" key="3">
    <source>
        <dbReference type="ARBA" id="ARBA00013208"/>
    </source>
</evidence>
<dbReference type="InterPro" id="IPR019533">
    <property type="entry name" value="Peptidase_S26"/>
</dbReference>
<dbReference type="InterPro" id="IPR036286">
    <property type="entry name" value="LexA/Signal_pep-like_sf"/>
</dbReference>
<evidence type="ECO:0000256" key="2">
    <source>
        <dbReference type="ARBA" id="ARBA00009370"/>
    </source>
</evidence>
<keyword evidence="7" id="KW-0812">Transmembrane</keyword>
<dbReference type="PANTHER" id="PTHR43390">
    <property type="entry name" value="SIGNAL PEPTIDASE I"/>
    <property type="match status" value="1"/>
</dbReference>
<dbReference type="Proteomes" id="UP000325116">
    <property type="component" value="Unassembled WGS sequence"/>
</dbReference>
<keyword evidence="7" id="KW-1133">Transmembrane helix</keyword>